<dbReference type="AlphaFoldDB" id="A0AAW0DTX9"/>
<evidence type="ECO:0000313" key="1">
    <source>
        <dbReference type="EMBL" id="KAK7054730.1"/>
    </source>
</evidence>
<evidence type="ECO:0000313" key="2">
    <source>
        <dbReference type="Proteomes" id="UP001383192"/>
    </source>
</evidence>
<sequence>MSDPTAVQNQSAVATQDAALRQEDDAAQLNALLRMTWAPSNYNSIRTPPQVAPLQKDHFLEVQHFVAILIRIMKGFGEYDNWYTQQVGYFIDLATFVNEHRNLFEINDALNQRKKRIPLDQYRTNADIRAYLQYQTTGGITVEQSVRALLDAMVARSTPFGKYTRLVGQEFKRQLGW</sequence>
<organism evidence="1 2">
    <name type="scientific">Paramarasmius palmivorus</name>
    <dbReference type="NCBI Taxonomy" id="297713"/>
    <lineage>
        <taxon>Eukaryota</taxon>
        <taxon>Fungi</taxon>
        <taxon>Dikarya</taxon>
        <taxon>Basidiomycota</taxon>
        <taxon>Agaricomycotina</taxon>
        <taxon>Agaricomycetes</taxon>
        <taxon>Agaricomycetidae</taxon>
        <taxon>Agaricales</taxon>
        <taxon>Marasmiineae</taxon>
        <taxon>Marasmiaceae</taxon>
        <taxon>Paramarasmius</taxon>
    </lineage>
</organism>
<protein>
    <submittedName>
        <fullName evidence="1">Uncharacterized protein</fullName>
    </submittedName>
</protein>
<comment type="caution">
    <text evidence="1">The sequence shown here is derived from an EMBL/GenBank/DDBJ whole genome shotgun (WGS) entry which is preliminary data.</text>
</comment>
<reference evidence="1 2" key="1">
    <citation type="submission" date="2024-01" db="EMBL/GenBank/DDBJ databases">
        <title>A draft genome for a cacao thread blight-causing isolate of Paramarasmius palmivorus.</title>
        <authorList>
            <person name="Baruah I.K."/>
            <person name="Bukari Y."/>
            <person name="Amoako-Attah I."/>
            <person name="Meinhardt L.W."/>
            <person name="Bailey B.A."/>
            <person name="Cohen S.P."/>
        </authorList>
    </citation>
    <scope>NUCLEOTIDE SEQUENCE [LARGE SCALE GENOMIC DNA]</scope>
    <source>
        <strain evidence="1 2">GH-12</strain>
    </source>
</reference>
<gene>
    <name evidence="1" type="ORF">VNI00_003193</name>
</gene>
<dbReference type="Proteomes" id="UP001383192">
    <property type="component" value="Unassembled WGS sequence"/>
</dbReference>
<keyword evidence="2" id="KW-1185">Reference proteome</keyword>
<name>A0AAW0DTX9_9AGAR</name>
<accession>A0AAW0DTX9</accession>
<proteinExistence type="predicted"/>
<dbReference type="EMBL" id="JAYKXP010000008">
    <property type="protein sequence ID" value="KAK7054730.1"/>
    <property type="molecule type" value="Genomic_DNA"/>
</dbReference>